<name>A0ABR7R1H9_9PROT</name>
<evidence type="ECO:0000259" key="2">
    <source>
        <dbReference type="SMART" id="SM00822"/>
    </source>
</evidence>
<evidence type="ECO:0000313" key="3">
    <source>
        <dbReference type="EMBL" id="MBC9175593.1"/>
    </source>
</evidence>
<dbReference type="PANTHER" id="PTHR42760:SF40">
    <property type="entry name" value="3-OXOACYL-[ACYL-CARRIER-PROTEIN] REDUCTASE, CHLOROPLASTIC"/>
    <property type="match status" value="1"/>
</dbReference>
<dbReference type="RefSeq" id="WP_187776760.1">
    <property type="nucleotide sequence ID" value="NZ_JACTUZ010000002.1"/>
</dbReference>
<comment type="similarity">
    <text evidence="1">Belongs to the short-chain dehydrogenases/reductases (SDR) family.</text>
</comment>
<comment type="caution">
    <text evidence="3">The sequence shown here is derived from an EMBL/GenBank/DDBJ whole genome shotgun (WGS) entry which is preliminary data.</text>
</comment>
<reference evidence="3 4" key="1">
    <citation type="journal article" date="2009" name="Int. J. Syst. Evol. Microbiol.">
        <title>Transfer of Teichococcus ludipueritiae and Muricoccus roseus to the genus Roseomonas, as Roseomonas ludipueritiae comb. nov. and Roseomonas rosea comb. nov., respectively, and emended description of the genus Roseomonas.</title>
        <authorList>
            <person name="Sanchez-Porro C."/>
            <person name="Gallego V."/>
            <person name="Busse H.J."/>
            <person name="Kampfer P."/>
            <person name="Ventosa A."/>
        </authorList>
    </citation>
    <scope>NUCLEOTIDE SEQUENCE [LARGE SCALE GENOMIC DNA]</scope>
    <source>
        <strain evidence="3 4">DSM 14915</strain>
    </source>
</reference>
<evidence type="ECO:0000313" key="4">
    <source>
        <dbReference type="Proteomes" id="UP000603940"/>
    </source>
</evidence>
<dbReference type="EMBL" id="JACTUZ010000002">
    <property type="protein sequence ID" value="MBC9175593.1"/>
    <property type="molecule type" value="Genomic_DNA"/>
</dbReference>
<proteinExistence type="inferred from homology"/>
<sequence length="248" mass="25470">MPASRLVIVTGGSRGIGAAIARCLAREGFRIAIGCRQVEEAAPLLTAIAREGGEALALPLDVTREEMVATFFATAEQRLGPLHALVNNAGITGPLGAFRDLDPGWMRRVTEVNLIGTMLCAQAALRCFDAAEGEGRSIVNISSVAAQSGSPGEYVHYAASKAAVEALTIGLAREVAAQGIRVNAVAPGTVQTGIHALAGDPGRPARIAPRVPMGRVGEPEEIAEAVAWLLSGAASYATGTVLRVTGGL</sequence>
<dbReference type="PROSITE" id="PS00061">
    <property type="entry name" value="ADH_SHORT"/>
    <property type="match status" value="1"/>
</dbReference>
<dbReference type="SMART" id="SM00822">
    <property type="entry name" value="PKS_KR"/>
    <property type="match status" value="1"/>
</dbReference>
<gene>
    <name evidence="3" type="ORF">IBL25_01365</name>
</gene>
<dbReference type="SUPFAM" id="SSF51735">
    <property type="entry name" value="NAD(P)-binding Rossmann-fold domains"/>
    <property type="match status" value="1"/>
</dbReference>
<dbReference type="InterPro" id="IPR036291">
    <property type="entry name" value="NAD(P)-bd_dom_sf"/>
</dbReference>
<dbReference type="PANTHER" id="PTHR42760">
    <property type="entry name" value="SHORT-CHAIN DEHYDROGENASES/REDUCTASES FAMILY MEMBER"/>
    <property type="match status" value="1"/>
</dbReference>
<dbReference type="Pfam" id="PF13561">
    <property type="entry name" value="adh_short_C2"/>
    <property type="match status" value="1"/>
</dbReference>
<dbReference type="InterPro" id="IPR020904">
    <property type="entry name" value="Sc_DH/Rdtase_CS"/>
</dbReference>
<dbReference type="Proteomes" id="UP000603940">
    <property type="component" value="Unassembled WGS sequence"/>
</dbReference>
<dbReference type="Gene3D" id="3.40.50.720">
    <property type="entry name" value="NAD(P)-binding Rossmann-like Domain"/>
    <property type="match status" value="1"/>
</dbReference>
<dbReference type="InterPro" id="IPR002347">
    <property type="entry name" value="SDR_fam"/>
</dbReference>
<feature type="domain" description="Ketoreductase" evidence="2">
    <location>
        <begin position="5"/>
        <end position="210"/>
    </location>
</feature>
<dbReference type="PRINTS" id="PR00081">
    <property type="entry name" value="GDHRDH"/>
</dbReference>
<protein>
    <submittedName>
        <fullName evidence="3">SDR family oxidoreductase</fullName>
    </submittedName>
</protein>
<dbReference type="CDD" id="cd05233">
    <property type="entry name" value="SDR_c"/>
    <property type="match status" value="1"/>
</dbReference>
<accession>A0ABR7R1H9</accession>
<dbReference type="InterPro" id="IPR057326">
    <property type="entry name" value="KR_dom"/>
</dbReference>
<keyword evidence="4" id="KW-1185">Reference proteome</keyword>
<organism evidence="3 4">
    <name type="scientific">Pseudoroseomonas ludipueritiae</name>
    <dbReference type="NCBI Taxonomy" id="198093"/>
    <lineage>
        <taxon>Bacteria</taxon>
        <taxon>Pseudomonadati</taxon>
        <taxon>Pseudomonadota</taxon>
        <taxon>Alphaproteobacteria</taxon>
        <taxon>Acetobacterales</taxon>
        <taxon>Acetobacteraceae</taxon>
        <taxon>Pseudoroseomonas</taxon>
    </lineage>
</organism>
<evidence type="ECO:0000256" key="1">
    <source>
        <dbReference type="ARBA" id="ARBA00006484"/>
    </source>
</evidence>
<dbReference type="PRINTS" id="PR00080">
    <property type="entry name" value="SDRFAMILY"/>
</dbReference>